<reference evidence="1 2" key="1">
    <citation type="submission" date="2024-06" db="EMBL/GenBank/DDBJ databases">
        <authorList>
            <person name="Steensen K."/>
            <person name="Seneca J."/>
            <person name="Bartlau N."/>
            <person name="Yu A.X."/>
            <person name="Polz M.F."/>
        </authorList>
    </citation>
    <scope>NUCLEOTIDE SEQUENCE [LARGE SCALE GENOMIC DNA]</scope>
    <source>
        <strain evidence="1 2">1F145</strain>
    </source>
</reference>
<protein>
    <submittedName>
        <fullName evidence="1">Pilus assembly protein CpaB</fullName>
    </submittedName>
</protein>
<organism evidence="1 2">
    <name type="scientific">Vibrio splendidus</name>
    <dbReference type="NCBI Taxonomy" id="29497"/>
    <lineage>
        <taxon>Bacteria</taxon>
        <taxon>Pseudomonadati</taxon>
        <taxon>Pseudomonadota</taxon>
        <taxon>Gammaproteobacteria</taxon>
        <taxon>Vibrionales</taxon>
        <taxon>Vibrionaceae</taxon>
        <taxon>Vibrio</taxon>
    </lineage>
</organism>
<evidence type="ECO:0000313" key="1">
    <source>
        <dbReference type="EMBL" id="MEZ8179716.1"/>
    </source>
</evidence>
<gene>
    <name evidence="1" type="ORF">ACED33_03425</name>
</gene>
<dbReference type="Proteomes" id="UP001569200">
    <property type="component" value="Unassembled WGS sequence"/>
</dbReference>
<dbReference type="EMBL" id="JBGOOW010000002">
    <property type="protein sequence ID" value="MEZ8179716.1"/>
    <property type="molecule type" value="Genomic_DNA"/>
</dbReference>
<dbReference type="RefSeq" id="WP_368084383.1">
    <property type="nucleotide sequence ID" value="NZ_JBGONW010000003.1"/>
</dbReference>
<proteinExistence type="predicted"/>
<accession>A0ABV4LMN2</accession>
<comment type="caution">
    <text evidence="1">The sequence shown here is derived from an EMBL/GenBank/DDBJ whole genome shotgun (WGS) entry which is preliminary data.</text>
</comment>
<keyword evidence="2" id="KW-1185">Reference proteome</keyword>
<evidence type="ECO:0000313" key="2">
    <source>
        <dbReference type="Proteomes" id="UP001569200"/>
    </source>
</evidence>
<name>A0ABV4LMN2_VIBSP</name>
<sequence length="253" mass="28207">MNRAVLFLFIAISLFLAFFYVSENFLSQKEEEVVVEEEKIRMVDVAFLNNDVVKASVVKQQLLDIQSLPETTVKARGYIPYTEVNIQAGALWSADIEAGQVLNAGYFSNPGDKDYMYLSLSKNEVPYYYTSSGSSIVEALPIQPQDRVSFVATTSSESNLLEDGYSDINNLTSNVIIDGARVLQVVESNNEDDEDKEHSLIIALTVKQVLKLEMAQKIGAITLVPAKLAHKYLSVKSSDLIEHRFGVRQLRGN</sequence>